<dbReference type="GO" id="GO:0102521">
    <property type="term" value="F:tRNA-4-demethylwyosine synthase activity"/>
    <property type="evidence" value="ECO:0007669"/>
    <property type="project" value="UniProtKB-EC"/>
</dbReference>
<evidence type="ECO:0000259" key="10">
    <source>
        <dbReference type="PROSITE" id="PS51918"/>
    </source>
</evidence>
<dbReference type="InterPro" id="IPR058240">
    <property type="entry name" value="rSAM_sf"/>
</dbReference>
<evidence type="ECO:0000256" key="4">
    <source>
        <dbReference type="ARBA" id="ARBA00022694"/>
    </source>
</evidence>
<proteinExistence type="predicted"/>
<evidence type="ECO:0000256" key="6">
    <source>
        <dbReference type="ARBA" id="ARBA00023004"/>
    </source>
</evidence>
<dbReference type="SUPFAM" id="SSF102114">
    <property type="entry name" value="Radical SAM enzymes"/>
    <property type="match status" value="1"/>
</dbReference>
<comment type="caution">
    <text evidence="11">The sequence shown here is derived from an EMBL/GenBank/DDBJ whole genome shotgun (WGS) entry which is preliminary data.</text>
</comment>
<evidence type="ECO:0000313" key="11">
    <source>
        <dbReference type="EMBL" id="MBS3062206.1"/>
    </source>
</evidence>
<reference evidence="11" key="1">
    <citation type="submission" date="2021-03" db="EMBL/GenBank/DDBJ databases">
        <authorList>
            <person name="Jaffe A."/>
        </authorList>
    </citation>
    <scope>NUCLEOTIDE SEQUENCE</scope>
    <source>
        <strain evidence="11">RIFCSPLOWO2_01_FULL_AR10_48_17</strain>
    </source>
</reference>
<keyword evidence="6" id="KW-0408">Iron</keyword>
<dbReference type="InterPro" id="IPR007197">
    <property type="entry name" value="rSAM"/>
</dbReference>
<dbReference type="AlphaFoldDB" id="A0A8T4LH36"/>
<evidence type="ECO:0000313" key="12">
    <source>
        <dbReference type="Proteomes" id="UP000675968"/>
    </source>
</evidence>
<dbReference type="SFLD" id="SFLDG01071">
    <property type="entry name" value="tRNA_wybutosine-synthesizing"/>
    <property type="match status" value="1"/>
</dbReference>
<feature type="domain" description="Radical SAM core" evidence="10">
    <location>
        <begin position="51"/>
        <end position="298"/>
    </location>
</feature>
<evidence type="ECO:0000256" key="1">
    <source>
        <dbReference type="ARBA" id="ARBA00001966"/>
    </source>
</evidence>
<reference evidence="11" key="2">
    <citation type="submission" date="2021-05" db="EMBL/GenBank/DDBJ databases">
        <title>Protein family content uncovers lineage relationships and bacterial pathway maintenance mechanisms in DPANN archaea.</title>
        <authorList>
            <person name="Castelle C.J."/>
            <person name="Meheust R."/>
            <person name="Jaffe A.L."/>
            <person name="Seitz K."/>
            <person name="Gong X."/>
            <person name="Baker B.J."/>
            <person name="Banfield J.F."/>
        </authorList>
    </citation>
    <scope>NUCLEOTIDE SEQUENCE</scope>
    <source>
        <strain evidence="11">RIFCSPLOWO2_01_FULL_AR10_48_17</strain>
    </source>
</reference>
<dbReference type="GO" id="GO:0051539">
    <property type="term" value="F:4 iron, 4 sulfur cluster binding"/>
    <property type="evidence" value="ECO:0007669"/>
    <property type="project" value="UniProtKB-KW"/>
</dbReference>
<dbReference type="Pfam" id="PF04055">
    <property type="entry name" value="Radical_SAM"/>
    <property type="match status" value="1"/>
</dbReference>
<dbReference type="SFLD" id="SFLDF00284">
    <property type="entry name" value="tRNA_wybutosine-synthesizing"/>
    <property type="match status" value="1"/>
</dbReference>
<name>A0A8T4LH36_9ARCH</name>
<keyword evidence="7" id="KW-0411">Iron-sulfur</keyword>
<evidence type="ECO:0000256" key="5">
    <source>
        <dbReference type="ARBA" id="ARBA00022723"/>
    </source>
</evidence>
<dbReference type="PROSITE" id="PS51918">
    <property type="entry name" value="RADICAL_SAM"/>
    <property type="match status" value="1"/>
</dbReference>
<comment type="cofactor">
    <cofactor evidence="1">
        <name>[4Fe-4S] cluster</name>
        <dbReference type="ChEBI" id="CHEBI:49883"/>
    </cofactor>
</comment>
<keyword evidence="4" id="KW-0819">tRNA processing</keyword>
<dbReference type="SFLD" id="SFLDS00029">
    <property type="entry name" value="Radical_SAM"/>
    <property type="match status" value="1"/>
</dbReference>
<dbReference type="GO" id="GO:0008033">
    <property type="term" value="P:tRNA processing"/>
    <property type="evidence" value="ECO:0007669"/>
    <property type="project" value="UniProtKB-KW"/>
</dbReference>
<keyword evidence="2" id="KW-0004">4Fe-4S</keyword>
<accession>A0A8T4LH36</accession>
<gene>
    <name evidence="11" type="primary">twy1</name>
    <name evidence="11" type="ORF">J4215_06515</name>
</gene>
<keyword evidence="8" id="KW-0456">Lyase</keyword>
<keyword evidence="5" id="KW-0479">Metal-binding</keyword>
<protein>
    <submittedName>
        <fullName evidence="11">4-demethylwyosine synthase TYW1</fullName>
    </submittedName>
</protein>
<evidence type="ECO:0000256" key="2">
    <source>
        <dbReference type="ARBA" id="ARBA00022485"/>
    </source>
</evidence>
<dbReference type="InterPro" id="IPR013785">
    <property type="entry name" value="Aldolase_TIM"/>
</dbReference>
<evidence type="ECO:0000256" key="8">
    <source>
        <dbReference type="ARBA" id="ARBA00023239"/>
    </source>
</evidence>
<dbReference type="SFLD" id="SFLDG01067">
    <property type="entry name" value="SPASM/twitch_domain_containing"/>
    <property type="match status" value="1"/>
</dbReference>
<evidence type="ECO:0000256" key="7">
    <source>
        <dbReference type="ARBA" id="ARBA00023014"/>
    </source>
</evidence>
<dbReference type="CDD" id="cd01335">
    <property type="entry name" value="Radical_SAM"/>
    <property type="match status" value="1"/>
</dbReference>
<dbReference type="InterPro" id="IPR023993">
    <property type="entry name" value="TYW1_archaea"/>
</dbReference>
<dbReference type="Gene3D" id="3.20.20.70">
    <property type="entry name" value="Aldolase class I"/>
    <property type="match status" value="1"/>
</dbReference>
<dbReference type="PANTHER" id="PTHR13930">
    <property type="entry name" value="S-ADENOSYL-L-METHIONINE-DEPENDENT TRNA 4-DEMETHYLWYOSINE SYNTHASE"/>
    <property type="match status" value="1"/>
</dbReference>
<dbReference type="InterPro" id="IPR013917">
    <property type="entry name" value="tRNA_wybutosine-synth"/>
</dbReference>
<dbReference type="Proteomes" id="UP000675968">
    <property type="component" value="Unassembled WGS sequence"/>
</dbReference>
<comment type="catalytic activity">
    <reaction evidence="9">
        <text>N(1)-methylguanosine(37) in tRNA(Phe) + pyruvate + S-adenosyl-L-methionine = 4-demethylwyosine(37) in tRNA(Phe) + 5'-deoxyadenosine + L-methionine + CO2 + H2O</text>
        <dbReference type="Rhea" id="RHEA:36347"/>
        <dbReference type="Rhea" id="RHEA-COMP:10164"/>
        <dbReference type="Rhea" id="RHEA-COMP:10165"/>
        <dbReference type="ChEBI" id="CHEBI:15361"/>
        <dbReference type="ChEBI" id="CHEBI:15377"/>
        <dbReference type="ChEBI" id="CHEBI:16526"/>
        <dbReference type="ChEBI" id="CHEBI:17319"/>
        <dbReference type="ChEBI" id="CHEBI:57844"/>
        <dbReference type="ChEBI" id="CHEBI:59789"/>
        <dbReference type="ChEBI" id="CHEBI:64315"/>
        <dbReference type="ChEBI" id="CHEBI:73542"/>
        <dbReference type="EC" id="4.1.3.44"/>
    </reaction>
</comment>
<dbReference type="NCBIfam" id="TIGR03972">
    <property type="entry name" value="rSAM_TYW1"/>
    <property type="match status" value="1"/>
</dbReference>
<dbReference type="Pfam" id="PF08608">
    <property type="entry name" value="Wyosine_form"/>
    <property type="match status" value="1"/>
</dbReference>
<dbReference type="InterPro" id="IPR034556">
    <property type="entry name" value="tRNA_wybutosine-synthase"/>
</dbReference>
<sequence length="349" mass="39876">MHPVKEFLSLQTIRLLEKQDYALFGHSAVKICHYTKTALTDKGTCYKQKFYGIQSHQCIQMSPASSFCDQKCAYCWRPTQTFKPTFKKEDGVVADLSHVDAPNEIVEESINAQRKQLSGFGGHPAKNEVKFEQSKTPRHVAISLTGEPTLYPRLPELIGEYHKKGISTFVVSNGLHPEMIEQLIDHPPTQLYLSVDTPVEDIHLKLNKPDFKGSFEKLHQSVALLKKIPTRTVVRITVVKGFNDNHPKEFADFALLGNPDFVEVKSYMHVGFSQYRLKAENMMPWEELIAFAEQIAHHMGYALKLQDKGALVCLLVRPDWKNKSTIINFKRLFPEAYFEKPKKEKKTNG</sequence>
<dbReference type="PANTHER" id="PTHR13930:SF0">
    <property type="entry name" value="S-ADENOSYL-L-METHIONINE-DEPENDENT TRNA 4-DEMETHYLWYOSINE SYNTHASE TYW1-RELATED"/>
    <property type="match status" value="1"/>
</dbReference>
<dbReference type="EMBL" id="JAGVWC010000014">
    <property type="protein sequence ID" value="MBS3062206.1"/>
    <property type="molecule type" value="Genomic_DNA"/>
</dbReference>
<dbReference type="GO" id="GO:0046872">
    <property type="term" value="F:metal ion binding"/>
    <property type="evidence" value="ECO:0007669"/>
    <property type="project" value="UniProtKB-KW"/>
</dbReference>
<evidence type="ECO:0000256" key="9">
    <source>
        <dbReference type="ARBA" id="ARBA00049466"/>
    </source>
</evidence>
<keyword evidence="3" id="KW-0949">S-adenosyl-L-methionine</keyword>
<evidence type="ECO:0000256" key="3">
    <source>
        <dbReference type="ARBA" id="ARBA00022691"/>
    </source>
</evidence>
<organism evidence="11 12">
    <name type="scientific">Candidatus Iainarchaeum sp</name>
    <dbReference type="NCBI Taxonomy" id="3101447"/>
    <lineage>
        <taxon>Archaea</taxon>
        <taxon>Candidatus Iainarchaeota</taxon>
        <taxon>Candidatus Iainarchaeia</taxon>
        <taxon>Candidatus Iainarchaeales</taxon>
        <taxon>Candidatus Iainarchaeaceae</taxon>
        <taxon>Candidatus Iainarchaeum</taxon>
    </lineage>
</organism>